<dbReference type="EMBL" id="AOIB01000020">
    <property type="protein sequence ID" value="ELY58391.1"/>
    <property type="molecule type" value="Genomic_DNA"/>
</dbReference>
<proteinExistence type="predicted"/>
<keyword evidence="2" id="KW-1185">Reference proteome</keyword>
<dbReference type="PROSITE" id="PS51257">
    <property type="entry name" value="PROKAR_LIPOPROTEIN"/>
    <property type="match status" value="1"/>
</dbReference>
<protein>
    <submittedName>
        <fullName evidence="1">Uncharacterized protein</fullName>
    </submittedName>
</protein>
<dbReference type="Pfam" id="PF20127">
    <property type="entry name" value="DUF6517"/>
    <property type="match status" value="1"/>
</dbReference>
<dbReference type="OrthoDB" id="205286at2157"/>
<name>L9XAC3_9EURY</name>
<evidence type="ECO:0000313" key="1">
    <source>
        <dbReference type="EMBL" id="ELY58391.1"/>
    </source>
</evidence>
<dbReference type="Proteomes" id="UP000011688">
    <property type="component" value="Unassembled WGS sequence"/>
</dbReference>
<dbReference type="AlphaFoldDB" id="L9XAC3"/>
<organism evidence="1 2">
    <name type="scientific">Natronococcus amylolyticus DSM 10524</name>
    <dbReference type="NCBI Taxonomy" id="1227497"/>
    <lineage>
        <taxon>Archaea</taxon>
        <taxon>Methanobacteriati</taxon>
        <taxon>Methanobacteriota</taxon>
        <taxon>Stenosarchaea group</taxon>
        <taxon>Halobacteria</taxon>
        <taxon>Halobacteriales</taxon>
        <taxon>Natrialbaceae</taxon>
        <taxon>Natronococcus</taxon>
    </lineage>
</organism>
<evidence type="ECO:0000313" key="2">
    <source>
        <dbReference type="Proteomes" id="UP000011688"/>
    </source>
</evidence>
<dbReference type="eggNOG" id="arCOG06262">
    <property type="taxonomic scope" value="Archaea"/>
</dbReference>
<accession>L9XAC3</accession>
<gene>
    <name evidence="1" type="ORF">C491_08649</name>
</gene>
<sequence length="235" mass="25703">MNRRQFVAAGAVGGVSVSASCLDDFLEDATTFSATPAVVAESATDDTGYEYQGTEEIVSTESVAGQEIEVTSYGSEYTRPIDLPLDIFGGEIEAGVFAVISTPQVSVAGEEFNPVGEMENEELVQEIQTQYEELRIEESVGERSVSALEETITLETFEGEAVLHGEHGIDILLDIAQLEHDDDYLVIVGVYPDLEDFPIDSERDRIDVMVQGLEHDDDVDAEIVESREEEEPLSD</sequence>
<dbReference type="InterPro" id="IPR045396">
    <property type="entry name" value="DUF6517"/>
</dbReference>
<comment type="caution">
    <text evidence="1">The sequence shown here is derived from an EMBL/GenBank/DDBJ whole genome shotgun (WGS) entry which is preliminary data.</text>
</comment>
<dbReference type="RefSeq" id="WP_005555251.1">
    <property type="nucleotide sequence ID" value="NZ_AOIB01000020.1"/>
</dbReference>
<reference evidence="1 2" key="1">
    <citation type="journal article" date="2014" name="PLoS Genet.">
        <title>Phylogenetically driven sequencing of extremely halophilic archaea reveals strategies for static and dynamic osmo-response.</title>
        <authorList>
            <person name="Becker E.A."/>
            <person name="Seitzer P.M."/>
            <person name="Tritt A."/>
            <person name="Larsen D."/>
            <person name="Krusor M."/>
            <person name="Yao A.I."/>
            <person name="Wu D."/>
            <person name="Madern D."/>
            <person name="Eisen J.A."/>
            <person name="Darling A.E."/>
            <person name="Facciotti M.T."/>
        </authorList>
    </citation>
    <scope>NUCLEOTIDE SEQUENCE [LARGE SCALE GENOMIC DNA]</scope>
    <source>
        <strain evidence="1 2">DSM 10524</strain>
    </source>
</reference>